<evidence type="ECO:0000313" key="8">
    <source>
        <dbReference type="EMBL" id="RKP39391.1"/>
    </source>
</evidence>
<dbReference type="SUPFAM" id="SSF52833">
    <property type="entry name" value="Thioredoxin-like"/>
    <property type="match status" value="1"/>
</dbReference>
<feature type="non-terminal residue" evidence="8">
    <location>
        <position position="120"/>
    </location>
</feature>
<evidence type="ECO:0000259" key="7">
    <source>
        <dbReference type="Pfam" id="PF08534"/>
    </source>
</evidence>
<evidence type="ECO:0000256" key="5">
    <source>
        <dbReference type="ARBA" id="ARBA00023284"/>
    </source>
</evidence>
<dbReference type="Pfam" id="PF08534">
    <property type="entry name" value="Redoxin"/>
    <property type="match status" value="1"/>
</dbReference>
<dbReference type="InterPro" id="IPR036249">
    <property type="entry name" value="Thioredoxin-like_sf"/>
</dbReference>
<dbReference type="GO" id="GO:0034599">
    <property type="term" value="P:cellular response to oxidative stress"/>
    <property type="evidence" value="ECO:0007669"/>
    <property type="project" value="InterPro"/>
</dbReference>
<dbReference type="EMBL" id="ML002274">
    <property type="protein sequence ID" value="RKP39391.1"/>
    <property type="molecule type" value="Genomic_DNA"/>
</dbReference>
<keyword evidence="9" id="KW-1185">Reference proteome</keyword>
<protein>
    <recommendedName>
        <fullName evidence="7">Redoxin domain-containing protein</fullName>
    </recommendedName>
</protein>
<evidence type="ECO:0000313" key="9">
    <source>
        <dbReference type="Proteomes" id="UP000268162"/>
    </source>
</evidence>
<keyword evidence="3" id="KW-0049">Antioxidant</keyword>
<evidence type="ECO:0000256" key="1">
    <source>
        <dbReference type="ARBA" id="ARBA00010505"/>
    </source>
</evidence>
<dbReference type="STRING" id="215637.A0A4Q0A1Q1"/>
<dbReference type="Proteomes" id="UP000268162">
    <property type="component" value="Unassembled WGS sequence"/>
</dbReference>
<dbReference type="GO" id="GO:0008379">
    <property type="term" value="F:thioredoxin peroxidase activity"/>
    <property type="evidence" value="ECO:0007669"/>
    <property type="project" value="InterPro"/>
</dbReference>
<dbReference type="AlphaFoldDB" id="A0A4Q0A1Q1"/>
<dbReference type="GO" id="GO:0045454">
    <property type="term" value="P:cell redox homeostasis"/>
    <property type="evidence" value="ECO:0007669"/>
    <property type="project" value="TreeGrafter"/>
</dbReference>
<evidence type="ECO:0000256" key="4">
    <source>
        <dbReference type="ARBA" id="ARBA00023002"/>
    </source>
</evidence>
<dbReference type="GO" id="GO:0042744">
    <property type="term" value="P:hydrogen peroxide catabolic process"/>
    <property type="evidence" value="ECO:0007669"/>
    <property type="project" value="TreeGrafter"/>
</dbReference>
<dbReference type="InterPro" id="IPR037944">
    <property type="entry name" value="PRX5-like"/>
</dbReference>
<keyword evidence="5" id="KW-0676">Redox-active center</keyword>
<dbReference type="Gene3D" id="3.40.30.10">
    <property type="entry name" value="Glutaredoxin"/>
    <property type="match status" value="1"/>
</dbReference>
<accession>A0A4Q0A1Q1</accession>
<dbReference type="PANTHER" id="PTHR10430:SF16">
    <property type="entry name" value="PEROXIREDOXIN-5, MITOCHONDRIAL"/>
    <property type="match status" value="1"/>
</dbReference>
<feature type="active site" description="Cysteine sulfenic acid (-SOH) intermediate" evidence="6">
    <location>
        <position position="16"/>
    </location>
</feature>
<sequence>GKVLLLGAVGAFNPSCTHWFVPEYLKGLLTLHSHGIDQLACVSVNDRYVMRAWLDDMKATGHMVGIADPQATLVGKLGLTFDATDILGDTRARRFVLLANRGVVQWIVAEQCDVSITNTR</sequence>
<name>A0A4Q0A1Q1_9FUNG</name>
<comment type="similarity">
    <text evidence="1">Belongs to the peroxiredoxin family. Prx5 subfamily.</text>
</comment>
<keyword evidence="2" id="KW-0575">Peroxidase</keyword>
<dbReference type="InterPro" id="IPR013740">
    <property type="entry name" value="Redoxin"/>
</dbReference>
<reference evidence="9" key="1">
    <citation type="journal article" date="2018" name="Nat. Microbiol.">
        <title>Leveraging single-cell genomics to expand the fungal tree of life.</title>
        <authorList>
            <person name="Ahrendt S.R."/>
            <person name="Quandt C.A."/>
            <person name="Ciobanu D."/>
            <person name="Clum A."/>
            <person name="Salamov A."/>
            <person name="Andreopoulos B."/>
            <person name="Cheng J.F."/>
            <person name="Woyke T."/>
            <person name="Pelin A."/>
            <person name="Henrissat B."/>
            <person name="Reynolds N.K."/>
            <person name="Benny G.L."/>
            <person name="Smith M.E."/>
            <person name="James T.Y."/>
            <person name="Grigoriev I.V."/>
        </authorList>
    </citation>
    <scope>NUCLEOTIDE SEQUENCE [LARGE SCALE GENOMIC DNA]</scope>
    <source>
        <strain evidence="9">RSA 468</strain>
    </source>
</reference>
<evidence type="ECO:0000256" key="6">
    <source>
        <dbReference type="PIRSR" id="PIRSR637944-1"/>
    </source>
</evidence>
<gene>
    <name evidence="8" type="ORF">BJ085DRAFT_12736</name>
</gene>
<dbReference type="GO" id="GO:0005737">
    <property type="term" value="C:cytoplasm"/>
    <property type="evidence" value="ECO:0007669"/>
    <property type="project" value="TreeGrafter"/>
</dbReference>
<feature type="non-terminal residue" evidence="8">
    <location>
        <position position="1"/>
    </location>
</feature>
<organism evidence="8 9">
    <name type="scientific">Dimargaris cristalligena</name>
    <dbReference type="NCBI Taxonomy" id="215637"/>
    <lineage>
        <taxon>Eukaryota</taxon>
        <taxon>Fungi</taxon>
        <taxon>Fungi incertae sedis</taxon>
        <taxon>Zoopagomycota</taxon>
        <taxon>Kickxellomycotina</taxon>
        <taxon>Dimargaritomycetes</taxon>
        <taxon>Dimargaritales</taxon>
        <taxon>Dimargaritaceae</taxon>
        <taxon>Dimargaris</taxon>
    </lineage>
</organism>
<evidence type="ECO:0000256" key="3">
    <source>
        <dbReference type="ARBA" id="ARBA00022862"/>
    </source>
</evidence>
<dbReference type="PANTHER" id="PTHR10430">
    <property type="entry name" value="PEROXIREDOXIN"/>
    <property type="match status" value="1"/>
</dbReference>
<proteinExistence type="inferred from homology"/>
<keyword evidence="4" id="KW-0560">Oxidoreductase</keyword>
<feature type="domain" description="Redoxin" evidence="7">
    <location>
        <begin position="2"/>
        <end position="111"/>
    </location>
</feature>
<evidence type="ECO:0000256" key="2">
    <source>
        <dbReference type="ARBA" id="ARBA00022559"/>
    </source>
</evidence>